<comment type="catalytic activity">
    <reaction evidence="7 8">
        <text>D-arabinose 5-phosphate + phosphoenolpyruvate + H2O = 3-deoxy-alpha-D-manno-2-octulosonate-8-phosphate + phosphate</text>
        <dbReference type="Rhea" id="RHEA:14053"/>
        <dbReference type="ChEBI" id="CHEBI:15377"/>
        <dbReference type="ChEBI" id="CHEBI:43474"/>
        <dbReference type="ChEBI" id="CHEBI:57693"/>
        <dbReference type="ChEBI" id="CHEBI:58702"/>
        <dbReference type="ChEBI" id="CHEBI:85985"/>
        <dbReference type="EC" id="2.5.1.55"/>
    </reaction>
</comment>
<evidence type="ECO:0000313" key="10">
    <source>
        <dbReference type="EMBL" id="RDU65906.1"/>
    </source>
</evidence>
<organism evidence="10 11">
    <name type="scientific">Helicobacter didelphidarum</name>
    <dbReference type="NCBI Taxonomy" id="2040648"/>
    <lineage>
        <taxon>Bacteria</taxon>
        <taxon>Pseudomonadati</taxon>
        <taxon>Campylobacterota</taxon>
        <taxon>Epsilonproteobacteria</taxon>
        <taxon>Campylobacterales</taxon>
        <taxon>Helicobacteraceae</taxon>
        <taxon>Helicobacter</taxon>
    </lineage>
</organism>
<keyword evidence="11" id="KW-1185">Reference proteome</keyword>
<keyword evidence="6 8" id="KW-0808">Transferase</keyword>
<accession>A0A3D8ILV1</accession>
<keyword evidence="8" id="KW-0448">Lipopolysaccharide biosynthesis</keyword>
<dbReference type="EC" id="2.5.1.55" evidence="8"/>
<dbReference type="UniPathway" id="UPA00357">
    <property type="reaction ID" value="UER00474"/>
</dbReference>
<gene>
    <name evidence="8" type="primary">kdsA</name>
    <name evidence="10" type="ORF">CQA53_05545</name>
</gene>
<name>A0A3D8ILV1_9HELI</name>
<dbReference type="NCBIfam" id="TIGR01362">
    <property type="entry name" value="KDO8P_synth"/>
    <property type="match status" value="1"/>
</dbReference>
<dbReference type="Proteomes" id="UP000256379">
    <property type="component" value="Unassembled WGS sequence"/>
</dbReference>
<protein>
    <recommendedName>
        <fullName evidence="8">2-dehydro-3-deoxyphosphooctonate aldolase</fullName>
        <ecNumber evidence="8">2.5.1.55</ecNumber>
    </recommendedName>
    <alternativeName>
        <fullName evidence="8">3-deoxy-D-manno-octulosonic acid 8-phosphate synthase</fullName>
    </alternativeName>
    <alternativeName>
        <fullName evidence="8">KDO-8-phosphate synthase</fullName>
        <shortName evidence="8">KDO 8-P synthase</shortName>
        <shortName evidence="8">KDOPS</shortName>
    </alternativeName>
    <alternativeName>
        <fullName evidence="8">Phospho-2-dehydro-3-deoxyoctonate aldolase</fullName>
    </alternativeName>
</protein>
<dbReference type="Gene3D" id="3.20.20.70">
    <property type="entry name" value="Aldolase class I"/>
    <property type="match status" value="1"/>
</dbReference>
<dbReference type="AlphaFoldDB" id="A0A3D8ILV1"/>
<comment type="pathway">
    <text evidence="2">Bacterial outer membrane biogenesis; lipopolysaccharide biosynthesis.</text>
</comment>
<evidence type="ECO:0000259" key="9">
    <source>
        <dbReference type="Pfam" id="PF00793"/>
    </source>
</evidence>
<evidence type="ECO:0000256" key="6">
    <source>
        <dbReference type="ARBA" id="ARBA00022679"/>
    </source>
</evidence>
<dbReference type="Pfam" id="PF00793">
    <property type="entry name" value="DAHP_synth_1"/>
    <property type="match status" value="1"/>
</dbReference>
<comment type="pathway">
    <text evidence="3 8">Carbohydrate biosynthesis; 3-deoxy-D-manno-octulosonate biosynthesis; 3-deoxy-D-manno-octulosonate from D-ribulose 5-phosphate: step 2/3.</text>
</comment>
<proteinExistence type="inferred from homology"/>
<dbReference type="SUPFAM" id="SSF51569">
    <property type="entry name" value="Aldolase"/>
    <property type="match status" value="1"/>
</dbReference>
<dbReference type="InterPro" id="IPR006269">
    <property type="entry name" value="KDO8P_synthase"/>
</dbReference>
<comment type="subcellular location">
    <subcellularLocation>
        <location evidence="1 8">Cytoplasm</location>
    </subcellularLocation>
</comment>
<dbReference type="PANTHER" id="PTHR21057">
    <property type="entry name" value="PHOSPHO-2-DEHYDRO-3-DEOXYHEPTONATE ALDOLASE"/>
    <property type="match status" value="1"/>
</dbReference>
<evidence type="ECO:0000256" key="4">
    <source>
        <dbReference type="ARBA" id="ARBA00010499"/>
    </source>
</evidence>
<dbReference type="GO" id="GO:0005737">
    <property type="term" value="C:cytoplasm"/>
    <property type="evidence" value="ECO:0007669"/>
    <property type="project" value="UniProtKB-SubCell"/>
</dbReference>
<reference evidence="10 11" key="1">
    <citation type="submission" date="2018-04" db="EMBL/GenBank/DDBJ databases">
        <title>Novel Campyloabacter and Helicobacter Species and Strains.</title>
        <authorList>
            <person name="Mannion A.J."/>
            <person name="Shen Z."/>
            <person name="Fox J.G."/>
        </authorList>
    </citation>
    <scope>NUCLEOTIDE SEQUENCE [LARGE SCALE GENOMIC DNA]</scope>
    <source>
        <strain evidence="10 11">MIT 17-337</strain>
    </source>
</reference>
<dbReference type="OrthoDB" id="9802281at2"/>
<dbReference type="RefSeq" id="WP_115543023.1">
    <property type="nucleotide sequence ID" value="NZ_NXLQ01000009.1"/>
</dbReference>
<evidence type="ECO:0000256" key="3">
    <source>
        <dbReference type="ARBA" id="ARBA00004845"/>
    </source>
</evidence>
<comment type="caution">
    <text evidence="10">The sequence shown here is derived from an EMBL/GenBank/DDBJ whole genome shotgun (WGS) entry which is preliminary data.</text>
</comment>
<evidence type="ECO:0000313" key="11">
    <source>
        <dbReference type="Proteomes" id="UP000256379"/>
    </source>
</evidence>
<dbReference type="UniPathway" id="UPA00030"/>
<dbReference type="InterPro" id="IPR006218">
    <property type="entry name" value="DAHP1/KDSA"/>
</dbReference>
<dbReference type="HAMAP" id="MF_00056">
    <property type="entry name" value="KDO8P_synth"/>
    <property type="match status" value="1"/>
</dbReference>
<sequence>MILFSGPCVIENKENLYKIAKELEFASQDSEIDFYFKASFDKANRTSLESYRGPGLDEGLRLLESVKKDFGYKIITDIHESSQATALAEVVDVIQIPAFLCRQTDLIVASAKTNAKINIKKGQFMNPNDMKYSILKVIKTRNPDITDSEFNKNPNLLSQKYGIWLTERGSTFGYGNLIVDMRSLVIMRKFAPVIFDATHSVQMPGGLAGKSGGDSSFVPYLARAAASVGVDGYFMETHFNPAESLSDGPNMIELKKLKSLIEILKELDTIAMKEI</sequence>
<evidence type="ECO:0000256" key="5">
    <source>
        <dbReference type="ARBA" id="ARBA00022490"/>
    </source>
</evidence>
<dbReference type="NCBIfam" id="NF003543">
    <property type="entry name" value="PRK05198.1"/>
    <property type="match status" value="1"/>
</dbReference>
<dbReference type="EMBL" id="NXLQ01000009">
    <property type="protein sequence ID" value="RDU65906.1"/>
    <property type="molecule type" value="Genomic_DNA"/>
</dbReference>
<evidence type="ECO:0000256" key="8">
    <source>
        <dbReference type="HAMAP-Rule" id="MF_00056"/>
    </source>
</evidence>
<dbReference type="InterPro" id="IPR013785">
    <property type="entry name" value="Aldolase_TIM"/>
</dbReference>
<dbReference type="GO" id="GO:0019294">
    <property type="term" value="P:keto-3-deoxy-D-manno-octulosonic acid biosynthetic process"/>
    <property type="evidence" value="ECO:0007669"/>
    <property type="project" value="UniProtKB-UniRule"/>
</dbReference>
<comment type="similarity">
    <text evidence="4 8">Belongs to the KdsA family.</text>
</comment>
<keyword evidence="5 8" id="KW-0963">Cytoplasm</keyword>
<dbReference type="GO" id="GO:0008676">
    <property type="term" value="F:3-deoxy-8-phosphooctulonate synthase activity"/>
    <property type="evidence" value="ECO:0007669"/>
    <property type="project" value="UniProtKB-UniRule"/>
</dbReference>
<feature type="domain" description="DAHP synthetase I/KDSA" evidence="9">
    <location>
        <begin position="1"/>
        <end position="270"/>
    </location>
</feature>
<evidence type="ECO:0000256" key="1">
    <source>
        <dbReference type="ARBA" id="ARBA00004496"/>
    </source>
</evidence>
<evidence type="ECO:0000256" key="7">
    <source>
        <dbReference type="ARBA" id="ARBA00049112"/>
    </source>
</evidence>
<evidence type="ECO:0000256" key="2">
    <source>
        <dbReference type="ARBA" id="ARBA00004756"/>
    </source>
</evidence>